<feature type="compositionally biased region" description="Acidic residues" evidence="1">
    <location>
        <begin position="345"/>
        <end position="359"/>
    </location>
</feature>
<dbReference type="PANTHER" id="PTHR16019:SF5">
    <property type="entry name" value="BSD DOMAIN-CONTAINING PROTEIN 1"/>
    <property type="match status" value="1"/>
</dbReference>
<feature type="compositionally biased region" description="Acidic residues" evidence="1">
    <location>
        <begin position="240"/>
        <end position="261"/>
    </location>
</feature>
<name>A0A161YIM0_DAUCS</name>
<dbReference type="InterPro" id="IPR035925">
    <property type="entry name" value="BSD_dom_sf"/>
</dbReference>
<dbReference type="Gramene" id="KZM93099">
    <property type="protein sequence ID" value="KZM93099"/>
    <property type="gene ID" value="DCAR_016344"/>
</dbReference>
<feature type="region of interest" description="Disordered" evidence="1">
    <location>
        <begin position="105"/>
        <end position="129"/>
    </location>
</feature>
<evidence type="ECO:0000313" key="3">
    <source>
        <dbReference type="Proteomes" id="UP000077755"/>
    </source>
</evidence>
<feature type="compositionally biased region" description="Low complexity" evidence="1">
    <location>
        <begin position="111"/>
        <end position="129"/>
    </location>
</feature>
<dbReference type="KEGG" id="dcr:108223647"/>
<keyword evidence="3" id="KW-1185">Reference proteome</keyword>
<sequence length="407" mass="45444">MDFFKSILSEEDPDPQPDSPPNSTQDPPNPNPDPSSSSSDSWSFGGFMKTLSTRSESVIETYRRDLEEFRTGLQRETELLKEVATRAVKELPGSIESTAEMIKSTAEMIASQGNNESESESDGSSSNVGVKSGGVYSRFEAQLRGIQCDVGSYVEDPEDAGEYEKWKEGFELEERREEVERIRGEGGEVEGMFGRLVVSGEVDERDFWCRYFFRVWELRRRENVRERLVKRAIEVGDEEELSWDVDDDEEDGEENEGEGEETNVGLVGAESSGGSGKEVAEGDEGNVVEGKEVVVKDEGNNEKLVKDEGNNEKLVKESDQGVVNEVESNKESNVSAVPARTLSREEEDLEWDEIDDVEGNDEKKVDHGESASKTDTGKRLSVAEEDDEDLSWDIEDDDEPEKANAKQ</sequence>
<dbReference type="InterPro" id="IPR005607">
    <property type="entry name" value="BSD_dom"/>
</dbReference>
<dbReference type="SUPFAM" id="SSF140383">
    <property type="entry name" value="BSD domain-like"/>
    <property type="match status" value="1"/>
</dbReference>
<feature type="compositionally biased region" description="Basic and acidic residues" evidence="1">
    <location>
        <begin position="289"/>
        <end position="319"/>
    </location>
</feature>
<dbReference type="Proteomes" id="UP000077755">
    <property type="component" value="Chromosome 5"/>
</dbReference>
<organism evidence="2 3">
    <name type="scientific">Daucus carota subsp. sativus</name>
    <name type="common">Carrot</name>
    <dbReference type="NCBI Taxonomy" id="79200"/>
    <lineage>
        <taxon>Eukaryota</taxon>
        <taxon>Viridiplantae</taxon>
        <taxon>Streptophyta</taxon>
        <taxon>Embryophyta</taxon>
        <taxon>Tracheophyta</taxon>
        <taxon>Spermatophyta</taxon>
        <taxon>Magnoliopsida</taxon>
        <taxon>eudicotyledons</taxon>
        <taxon>Gunneridae</taxon>
        <taxon>Pentapetalae</taxon>
        <taxon>asterids</taxon>
        <taxon>campanulids</taxon>
        <taxon>Apiales</taxon>
        <taxon>Apiaceae</taxon>
        <taxon>Apioideae</taxon>
        <taxon>Scandiceae</taxon>
        <taxon>Daucinae</taxon>
        <taxon>Daucus</taxon>
        <taxon>Daucus sect. Daucus</taxon>
    </lineage>
</organism>
<dbReference type="Pfam" id="PF03909">
    <property type="entry name" value="BSD"/>
    <property type="match status" value="1"/>
</dbReference>
<gene>
    <name evidence="2" type="ORF">DCAR_0518701</name>
</gene>
<dbReference type="Gene3D" id="1.10.3970.10">
    <property type="entry name" value="BSD domain"/>
    <property type="match status" value="1"/>
</dbReference>
<dbReference type="SMART" id="SM00751">
    <property type="entry name" value="BSD"/>
    <property type="match status" value="1"/>
</dbReference>
<feature type="region of interest" description="Disordered" evidence="1">
    <location>
        <begin position="1"/>
        <end position="46"/>
    </location>
</feature>
<dbReference type="InterPro" id="IPR051494">
    <property type="entry name" value="BSD_domain-containing"/>
</dbReference>
<reference evidence="2" key="1">
    <citation type="journal article" date="2016" name="Nat. Genet.">
        <title>A high-quality carrot genome assembly provides new insights into carotenoid accumulation and asterid genome evolution.</title>
        <authorList>
            <person name="Iorizzo M."/>
            <person name="Ellison S."/>
            <person name="Senalik D."/>
            <person name="Zeng P."/>
            <person name="Satapoomin P."/>
            <person name="Huang J."/>
            <person name="Bowman M."/>
            <person name="Iovene M."/>
            <person name="Sanseverino W."/>
            <person name="Cavagnaro P."/>
            <person name="Yildiz M."/>
            <person name="Macko-Podgorni A."/>
            <person name="Moranska E."/>
            <person name="Grzebelus E."/>
            <person name="Grzebelus D."/>
            <person name="Ashrafi H."/>
            <person name="Zheng Z."/>
            <person name="Cheng S."/>
            <person name="Spooner D."/>
            <person name="Van Deynze A."/>
            <person name="Simon P."/>
        </authorList>
    </citation>
    <scope>NUCLEOTIDE SEQUENCE</scope>
    <source>
        <tissue evidence="2">Leaf</tissue>
    </source>
</reference>
<proteinExistence type="predicted"/>
<evidence type="ECO:0000256" key="1">
    <source>
        <dbReference type="SAM" id="MobiDB-lite"/>
    </source>
</evidence>
<dbReference type="PROSITE" id="PS50858">
    <property type="entry name" value="BSD"/>
    <property type="match status" value="1"/>
</dbReference>
<feature type="compositionally biased region" description="Basic and acidic residues" evidence="1">
    <location>
        <begin position="360"/>
        <end position="382"/>
    </location>
</feature>
<dbReference type="OMA" id="RITYCAE"/>
<accession>A0A161YIM0</accession>
<dbReference type="EMBL" id="CP093347">
    <property type="protein sequence ID" value="WOG99353.1"/>
    <property type="molecule type" value="Genomic_DNA"/>
</dbReference>
<dbReference type="AlphaFoldDB" id="A0A161YIM0"/>
<evidence type="ECO:0000313" key="2">
    <source>
        <dbReference type="EMBL" id="WOG99353.1"/>
    </source>
</evidence>
<reference evidence="2" key="2">
    <citation type="submission" date="2022-03" db="EMBL/GenBank/DDBJ databases">
        <title>Draft title - Genomic analysis of global carrot germplasm unveils the trajectory of domestication and the origin of high carotenoid orange carrot.</title>
        <authorList>
            <person name="Iorizzo M."/>
            <person name="Ellison S."/>
            <person name="Senalik D."/>
            <person name="Macko-Podgorni A."/>
            <person name="Grzebelus D."/>
            <person name="Bostan H."/>
            <person name="Rolling W."/>
            <person name="Curaba J."/>
            <person name="Simon P."/>
        </authorList>
    </citation>
    <scope>NUCLEOTIDE SEQUENCE</scope>
    <source>
        <tissue evidence="2">Leaf</tissue>
    </source>
</reference>
<feature type="region of interest" description="Disordered" evidence="1">
    <location>
        <begin position="240"/>
        <end position="407"/>
    </location>
</feature>
<protein>
    <submittedName>
        <fullName evidence="2">Uncharacterized protein</fullName>
    </submittedName>
</protein>
<feature type="compositionally biased region" description="Acidic residues" evidence="1">
    <location>
        <begin position="383"/>
        <end position="400"/>
    </location>
</feature>
<dbReference type="GO" id="GO:0005737">
    <property type="term" value="C:cytoplasm"/>
    <property type="evidence" value="ECO:0007669"/>
    <property type="project" value="TreeGrafter"/>
</dbReference>
<dbReference type="OrthoDB" id="73788at2759"/>
<dbReference type="PANTHER" id="PTHR16019">
    <property type="entry name" value="SYNAPSE-ASSOCIATED PROTEIN"/>
    <property type="match status" value="1"/>
</dbReference>